<comment type="function">
    <text evidence="1">A possible function for this protein is to guide the assembly of the membrane sector of the ATPase enzyme complex.</text>
</comment>
<dbReference type="InterPro" id="IPR032820">
    <property type="entry name" value="ATPase_put"/>
</dbReference>
<proteinExistence type="inferred from homology"/>
<keyword evidence="1" id="KW-0813">Transport</keyword>
<feature type="region of interest" description="Disordered" evidence="2">
    <location>
        <begin position="1"/>
        <end position="41"/>
    </location>
</feature>
<keyword evidence="3" id="KW-0812">Transmembrane</keyword>
<comment type="similarity">
    <text evidence="1">Belongs to the bacterial AtpI family.</text>
</comment>
<dbReference type="PIRSF" id="PIRSF032126">
    <property type="entry name" value="F0F1_ATP_synthase_subunit_I"/>
    <property type="match status" value="1"/>
</dbReference>
<gene>
    <name evidence="4" type="ORF">SAMN06297382_2231</name>
</gene>
<evidence type="ECO:0000256" key="2">
    <source>
        <dbReference type="SAM" id="MobiDB-lite"/>
    </source>
</evidence>
<dbReference type="Pfam" id="PF09527">
    <property type="entry name" value="ATPase_gene1"/>
    <property type="match status" value="1"/>
</dbReference>
<accession>A0A239PWB0</accession>
<feature type="transmembrane region" description="Helical" evidence="3">
    <location>
        <begin position="44"/>
        <end position="65"/>
    </location>
</feature>
<evidence type="ECO:0000256" key="1">
    <source>
        <dbReference type="PIRNR" id="PIRNR032126"/>
    </source>
</evidence>
<reference evidence="4 5" key="1">
    <citation type="submission" date="2017-07" db="EMBL/GenBank/DDBJ databases">
        <authorList>
            <person name="Sun Z.S."/>
            <person name="Albrecht U."/>
            <person name="Echele G."/>
            <person name="Lee C.C."/>
        </authorList>
    </citation>
    <scope>NUCLEOTIDE SEQUENCE [LARGE SCALE GENOMIC DNA]</scope>
    <source>
        <strain evidence="4 5">CGMCC 1.12710</strain>
    </source>
</reference>
<dbReference type="GO" id="GO:0045259">
    <property type="term" value="C:proton-transporting ATP synthase complex"/>
    <property type="evidence" value="ECO:0007669"/>
    <property type="project" value="UniProtKB-UniRule"/>
</dbReference>
<keyword evidence="1" id="KW-0406">Ion transport</keyword>
<evidence type="ECO:0000313" key="5">
    <source>
        <dbReference type="Proteomes" id="UP000198346"/>
    </source>
</evidence>
<dbReference type="Proteomes" id="UP000198346">
    <property type="component" value="Unassembled WGS sequence"/>
</dbReference>
<keyword evidence="1 3" id="KW-0472">Membrane</keyword>
<evidence type="ECO:0000313" key="4">
    <source>
        <dbReference type="EMBL" id="SNT74535.1"/>
    </source>
</evidence>
<name>A0A239PWB0_9PROT</name>
<evidence type="ECO:0000256" key="3">
    <source>
        <dbReference type="SAM" id="Phobius"/>
    </source>
</evidence>
<keyword evidence="1" id="KW-0375">Hydrogen ion transport</keyword>
<dbReference type="EMBL" id="FZQA01000005">
    <property type="protein sequence ID" value="SNT74535.1"/>
    <property type="molecule type" value="Genomic_DNA"/>
</dbReference>
<dbReference type="AlphaFoldDB" id="A0A239PWB0"/>
<protein>
    <recommendedName>
        <fullName evidence="1">ATP synthase protein I</fullName>
    </recommendedName>
</protein>
<organism evidence="4 5">
    <name type="scientific">Amphiplicatus metriothermophilus</name>
    <dbReference type="NCBI Taxonomy" id="1519374"/>
    <lineage>
        <taxon>Bacteria</taxon>
        <taxon>Pseudomonadati</taxon>
        <taxon>Pseudomonadota</taxon>
        <taxon>Alphaproteobacteria</taxon>
        <taxon>Parvularculales</taxon>
        <taxon>Parvularculaceae</taxon>
        <taxon>Amphiplicatus</taxon>
    </lineage>
</organism>
<sequence length="110" mass="11234">MADDAGKQQPPSLDEFSKRLAAARGGDANAKEPRAKDGSGMGRAFRLSSELLAGLIVGVLLGWGLDRLAGTSPWGLLAGIFLGFAAGVLNVARAMKATGNAPPADGRNDD</sequence>
<dbReference type="GO" id="GO:1902600">
    <property type="term" value="P:proton transmembrane transport"/>
    <property type="evidence" value="ECO:0007669"/>
    <property type="project" value="UniProtKB-KW"/>
</dbReference>
<keyword evidence="3" id="KW-1133">Transmembrane helix</keyword>
<dbReference type="InterPro" id="IPR016989">
    <property type="entry name" value="Atp1_alphaprobac"/>
</dbReference>
<dbReference type="OrthoDB" id="15401at2"/>
<dbReference type="RefSeq" id="WP_089412691.1">
    <property type="nucleotide sequence ID" value="NZ_FZQA01000005.1"/>
</dbReference>
<feature type="transmembrane region" description="Helical" evidence="3">
    <location>
        <begin position="71"/>
        <end position="92"/>
    </location>
</feature>
<keyword evidence="5" id="KW-1185">Reference proteome</keyword>